<accession>A0ABP3PE45</accession>
<proteinExistence type="predicted"/>
<organism evidence="1 2">
    <name type="scientific">Saccharopolyspora erythraea</name>
    <name type="common">Streptomyces erythraeus</name>
    <dbReference type="NCBI Taxonomy" id="1836"/>
    <lineage>
        <taxon>Bacteria</taxon>
        <taxon>Bacillati</taxon>
        <taxon>Actinomycetota</taxon>
        <taxon>Actinomycetes</taxon>
        <taxon>Pseudonocardiales</taxon>
        <taxon>Pseudonocardiaceae</taxon>
        <taxon>Saccharopolyspora</taxon>
    </lineage>
</organism>
<dbReference type="EMBL" id="BAAAGS010000119">
    <property type="protein sequence ID" value="GAA0565400.1"/>
    <property type="molecule type" value="Genomic_DNA"/>
</dbReference>
<evidence type="ECO:0000313" key="2">
    <source>
        <dbReference type="Proteomes" id="UP001500729"/>
    </source>
</evidence>
<gene>
    <name evidence="1" type="ORF">GCM10009533_71360</name>
</gene>
<name>A0ABP3PE45_SACER</name>
<reference evidence="2" key="1">
    <citation type="journal article" date="2019" name="Int. J. Syst. Evol. Microbiol.">
        <title>The Global Catalogue of Microorganisms (GCM) 10K type strain sequencing project: providing services to taxonomists for standard genome sequencing and annotation.</title>
        <authorList>
            <consortium name="The Broad Institute Genomics Platform"/>
            <consortium name="The Broad Institute Genome Sequencing Center for Infectious Disease"/>
            <person name="Wu L."/>
            <person name="Ma J."/>
        </authorList>
    </citation>
    <scope>NUCLEOTIDE SEQUENCE [LARGE SCALE GENOMIC DNA]</scope>
    <source>
        <strain evidence="2">JCM 10303</strain>
    </source>
</reference>
<evidence type="ECO:0000313" key="1">
    <source>
        <dbReference type="EMBL" id="GAA0565400.1"/>
    </source>
</evidence>
<keyword evidence="2" id="KW-1185">Reference proteome</keyword>
<dbReference type="Proteomes" id="UP001500729">
    <property type="component" value="Unassembled WGS sequence"/>
</dbReference>
<comment type="caution">
    <text evidence="1">The sequence shown here is derived from an EMBL/GenBank/DDBJ whole genome shotgun (WGS) entry which is preliminary data.</text>
</comment>
<sequence length="146" mass="16970">MSWYLHGSGRKTRNTWHELLELAGGWTASWADHLGFHQDKLPAEPPKTTHLWAWTRHRWLRVRVDHDHWWAALLVEGNKIEGPPWIAPEPVDPPNITPFTNWGSHRTVKQYRPAAGAEDVLNRYDMLQLVPLRQTTALFIGDNTTR</sequence>
<protein>
    <submittedName>
        <fullName evidence="1">Uncharacterized protein</fullName>
    </submittedName>
</protein>